<sequence>MGNDGMSKVIGDICLQTNMGIQLWHRGAKHASDVRFNLIFVHVLDDGDYDNHFGCGKWKLTKDMLLGLKNAELKKCSHCMAGKQTRISFKKHPPSRKLELLKLVHSYVRGLLKFQEALSLYFEDKRPSVEEVQTIPDFGKGIARNDFVLGGRG</sequence>
<dbReference type="AlphaFoldDB" id="A0A371H1M5"/>
<protein>
    <submittedName>
        <fullName evidence="1">Uncharacterized protein</fullName>
    </submittedName>
</protein>
<evidence type="ECO:0000313" key="1">
    <source>
        <dbReference type="EMBL" id="RDX96685.1"/>
    </source>
</evidence>
<gene>
    <name evidence="1" type="ORF">CR513_20628</name>
</gene>
<dbReference type="Proteomes" id="UP000257109">
    <property type="component" value="Unassembled WGS sequence"/>
</dbReference>
<dbReference type="EMBL" id="QJKJ01003835">
    <property type="protein sequence ID" value="RDX96685.1"/>
    <property type="molecule type" value="Genomic_DNA"/>
</dbReference>
<accession>A0A371H1M5</accession>
<name>A0A371H1M5_MUCPR</name>
<proteinExistence type="predicted"/>
<comment type="caution">
    <text evidence="1">The sequence shown here is derived from an EMBL/GenBank/DDBJ whole genome shotgun (WGS) entry which is preliminary data.</text>
</comment>
<organism evidence="1 2">
    <name type="scientific">Mucuna pruriens</name>
    <name type="common">Velvet bean</name>
    <name type="synonym">Dolichos pruriens</name>
    <dbReference type="NCBI Taxonomy" id="157652"/>
    <lineage>
        <taxon>Eukaryota</taxon>
        <taxon>Viridiplantae</taxon>
        <taxon>Streptophyta</taxon>
        <taxon>Embryophyta</taxon>
        <taxon>Tracheophyta</taxon>
        <taxon>Spermatophyta</taxon>
        <taxon>Magnoliopsida</taxon>
        <taxon>eudicotyledons</taxon>
        <taxon>Gunneridae</taxon>
        <taxon>Pentapetalae</taxon>
        <taxon>rosids</taxon>
        <taxon>fabids</taxon>
        <taxon>Fabales</taxon>
        <taxon>Fabaceae</taxon>
        <taxon>Papilionoideae</taxon>
        <taxon>50 kb inversion clade</taxon>
        <taxon>NPAAA clade</taxon>
        <taxon>indigoferoid/millettioid clade</taxon>
        <taxon>Phaseoleae</taxon>
        <taxon>Mucuna</taxon>
    </lineage>
</organism>
<dbReference type="OrthoDB" id="1380361at2759"/>
<feature type="non-terminal residue" evidence="1">
    <location>
        <position position="1"/>
    </location>
</feature>
<keyword evidence="2" id="KW-1185">Reference proteome</keyword>
<reference evidence="1" key="1">
    <citation type="submission" date="2018-05" db="EMBL/GenBank/DDBJ databases">
        <title>Draft genome of Mucuna pruriens seed.</title>
        <authorList>
            <person name="Nnadi N.E."/>
            <person name="Vos R."/>
            <person name="Hasami M.H."/>
            <person name="Devisetty U.K."/>
            <person name="Aguiy J.C."/>
        </authorList>
    </citation>
    <scope>NUCLEOTIDE SEQUENCE [LARGE SCALE GENOMIC DNA]</scope>
    <source>
        <strain evidence="1">JCA_2017</strain>
    </source>
</reference>
<evidence type="ECO:0000313" key="2">
    <source>
        <dbReference type="Proteomes" id="UP000257109"/>
    </source>
</evidence>